<proteinExistence type="predicted"/>
<keyword evidence="2" id="KW-1003">Cell membrane</keyword>
<keyword evidence="4 7" id="KW-1133">Transmembrane helix</keyword>
<keyword evidence="8" id="KW-0969">Cilium</keyword>
<keyword evidence="5 7" id="KW-0472">Membrane</keyword>
<sequence>MRNPATAFLASENDFADVTGLDMLRILLVLALIVGLIVFLLRYIGKKNRGWWSNRSLRSLGGVAVGTNKSLQIVEWNGRIYVLGVGENVTLLEVIADEATVTALLAEYESTGASAEASIPAWLKRLGNRNSPKSPRSEDIGEQAGEMSFEQTLEARMRGLSERRQKVDQLLGKERAEDRTDE</sequence>
<evidence type="ECO:0000256" key="5">
    <source>
        <dbReference type="ARBA" id="ARBA00023136"/>
    </source>
</evidence>
<evidence type="ECO:0000256" key="1">
    <source>
        <dbReference type="ARBA" id="ARBA00004236"/>
    </source>
</evidence>
<evidence type="ECO:0000256" key="7">
    <source>
        <dbReference type="SAM" id="Phobius"/>
    </source>
</evidence>
<feature type="compositionally biased region" description="Basic and acidic residues" evidence="6">
    <location>
        <begin position="153"/>
        <end position="182"/>
    </location>
</feature>
<evidence type="ECO:0000256" key="6">
    <source>
        <dbReference type="SAM" id="MobiDB-lite"/>
    </source>
</evidence>
<name>A0A4S4C113_9BACL</name>
<dbReference type="InterPro" id="IPR022781">
    <property type="entry name" value="Flagellar_biosynth_FliO"/>
</dbReference>
<dbReference type="AlphaFoldDB" id="A0A4S4C113"/>
<comment type="subcellular location">
    <subcellularLocation>
        <location evidence="1">Cell membrane</location>
    </subcellularLocation>
</comment>
<keyword evidence="8" id="KW-0282">Flagellum</keyword>
<protein>
    <submittedName>
        <fullName evidence="8">Flagellar protein</fullName>
    </submittedName>
</protein>
<evidence type="ECO:0000256" key="2">
    <source>
        <dbReference type="ARBA" id="ARBA00022475"/>
    </source>
</evidence>
<accession>A0A4S4C113</accession>
<evidence type="ECO:0000256" key="4">
    <source>
        <dbReference type="ARBA" id="ARBA00022989"/>
    </source>
</evidence>
<organism evidence="8 9">
    <name type="scientific">Cohnella fermenti</name>
    <dbReference type="NCBI Taxonomy" id="2565925"/>
    <lineage>
        <taxon>Bacteria</taxon>
        <taxon>Bacillati</taxon>
        <taxon>Bacillota</taxon>
        <taxon>Bacilli</taxon>
        <taxon>Bacillales</taxon>
        <taxon>Paenibacillaceae</taxon>
        <taxon>Cohnella</taxon>
    </lineage>
</organism>
<dbReference type="GO" id="GO:0044781">
    <property type="term" value="P:bacterial-type flagellum organization"/>
    <property type="evidence" value="ECO:0007669"/>
    <property type="project" value="InterPro"/>
</dbReference>
<dbReference type="Proteomes" id="UP000310636">
    <property type="component" value="Unassembled WGS sequence"/>
</dbReference>
<reference evidence="8 9" key="1">
    <citation type="submission" date="2019-04" db="EMBL/GenBank/DDBJ databases">
        <title>Cohnella sp. nov. isolated from preserved vegetables.</title>
        <authorList>
            <person name="Lin S.-Y."/>
            <person name="Hung M.-H."/>
            <person name="Young C.-C."/>
        </authorList>
    </citation>
    <scope>NUCLEOTIDE SEQUENCE [LARGE SCALE GENOMIC DNA]</scope>
    <source>
        <strain evidence="8 9">CC-MHH1044</strain>
    </source>
</reference>
<dbReference type="OrthoDB" id="2376965at2"/>
<keyword evidence="8" id="KW-0966">Cell projection</keyword>
<evidence type="ECO:0000313" key="9">
    <source>
        <dbReference type="Proteomes" id="UP000310636"/>
    </source>
</evidence>
<dbReference type="EMBL" id="SSOB01000009">
    <property type="protein sequence ID" value="THF81255.1"/>
    <property type="molecule type" value="Genomic_DNA"/>
</dbReference>
<keyword evidence="9" id="KW-1185">Reference proteome</keyword>
<feature type="transmembrane region" description="Helical" evidence="7">
    <location>
        <begin position="23"/>
        <end position="45"/>
    </location>
</feature>
<comment type="caution">
    <text evidence="8">The sequence shown here is derived from an EMBL/GenBank/DDBJ whole genome shotgun (WGS) entry which is preliminary data.</text>
</comment>
<dbReference type="RefSeq" id="WP_136369465.1">
    <property type="nucleotide sequence ID" value="NZ_SSOB01000009.1"/>
</dbReference>
<gene>
    <name evidence="8" type="ORF">E6C55_09075</name>
</gene>
<keyword evidence="3 7" id="KW-0812">Transmembrane</keyword>
<evidence type="ECO:0000256" key="3">
    <source>
        <dbReference type="ARBA" id="ARBA00022692"/>
    </source>
</evidence>
<dbReference type="Pfam" id="PF04347">
    <property type="entry name" value="FliO"/>
    <property type="match status" value="1"/>
</dbReference>
<evidence type="ECO:0000313" key="8">
    <source>
        <dbReference type="EMBL" id="THF81255.1"/>
    </source>
</evidence>
<feature type="region of interest" description="Disordered" evidence="6">
    <location>
        <begin position="126"/>
        <end position="182"/>
    </location>
</feature>
<dbReference type="GO" id="GO:0016020">
    <property type="term" value="C:membrane"/>
    <property type="evidence" value="ECO:0007669"/>
    <property type="project" value="InterPro"/>
</dbReference>